<accession>A0ABW5WCY9</accession>
<dbReference type="CDD" id="cd06223">
    <property type="entry name" value="PRTases_typeI"/>
    <property type="match status" value="1"/>
</dbReference>
<protein>
    <submittedName>
        <fullName evidence="2">Phosphoribosyltransferase</fullName>
    </submittedName>
</protein>
<evidence type="ECO:0000313" key="3">
    <source>
        <dbReference type="Proteomes" id="UP001597478"/>
    </source>
</evidence>
<name>A0ABW5WCY9_9PSEU</name>
<dbReference type="Gene3D" id="3.40.50.2020">
    <property type="match status" value="1"/>
</dbReference>
<dbReference type="InterPro" id="IPR029057">
    <property type="entry name" value="PRTase-like"/>
</dbReference>
<dbReference type="Pfam" id="PF00156">
    <property type="entry name" value="Pribosyltran"/>
    <property type="match status" value="1"/>
</dbReference>
<reference evidence="3" key="1">
    <citation type="journal article" date="2019" name="Int. J. Syst. Evol. Microbiol.">
        <title>The Global Catalogue of Microorganisms (GCM) 10K type strain sequencing project: providing services to taxonomists for standard genome sequencing and annotation.</title>
        <authorList>
            <consortium name="The Broad Institute Genomics Platform"/>
            <consortium name="The Broad Institute Genome Sequencing Center for Infectious Disease"/>
            <person name="Wu L."/>
            <person name="Ma J."/>
        </authorList>
    </citation>
    <scope>NUCLEOTIDE SEQUENCE [LARGE SCALE GENOMIC DNA]</scope>
    <source>
        <strain evidence="3">IBRC-M 10906</strain>
    </source>
</reference>
<gene>
    <name evidence="2" type="ORF">ACFS2C_17170</name>
</gene>
<dbReference type="InterPro" id="IPR000836">
    <property type="entry name" value="PRTase_dom"/>
</dbReference>
<sequence length="220" mass="23819">MEFANRREAGRELAGRLEYLHGHRPVVLGLPRGGVVVAREVADALGGDLDVVLVRKLGAPDRPELAIGAVGEGGVVVTNADMIRRLRLTDEEVEEAARREFAEIDRLDTLLRRGRPPLPLKGRAVVVVDDGIATGATTRAALRVVRTHDARWLALAVPVAPADILEELSHSTDHTVCPNPRVWMRAVGLWYRDFSPVSDAEVAGLLHAPNPVAAPRAETT</sequence>
<dbReference type="Proteomes" id="UP001597478">
    <property type="component" value="Unassembled WGS sequence"/>
</dbReference>
<dbReference type="SUPFAM" id="SSF53271">
    <property type="entry name" value="PRTase-like"/>
    <property type="match status" value="1"/>
</dbReference>
<keyword evidence="2" id="KW-0328">Glycosyltransferase</keyword>
<dbReference type="Gene3D" id="3.30.1310.20">
    <property type="entry name" value="PRTase-like"/>
    <property type="match status" value="1"/>
</dbReference>
<dbReference type="RefSeq" id="WP_377391234.1">
    <property type="nucleotide sequence ID" value="NZ_JBHSAN010000024.1"/>
</dbReference>
<evidence type="ECO:0000313" key="2">
    <source>
        <dbReference type="EMBL" id="MFD2801126.1"/>
    </source>
</evidence>
<evidence type="ECO:0000259" key="1">
    <source>
        <dbReference type="Pfam" id="PF00156"/>
    </source>
</evidence>
<proteinExistence type="predicted"/>
<dbReference type="EMBL" id="JBHUOF010000021">
    <property type="protein sequence ID" value="MFD2801126.1"/>
    <property type="molecule type" value="Genomic_DNA"/>
</dbReference>
<keyword evidence="3" id="KW-1185">Reference proteome</keyword>
<keyword evidence="2" id="KW-0808">Transferase</keyword>
<dbReference type="GO" id="GO:0016757">
    <property type="term" value="F:glycosyltransferase activity"/>
    <property type="evidence" value="ECO:0007669"/>
    <property type="project" value="UniProtKB-KW"/>
</dbReference>
<comment type="caution">
    <text evidence="2">The sequence shown here is derived from an EMBL/GenBank/DDBJ whole genome shotgun (WGS) entry which is preliminary data.</text>
</comment>
<feature type="domain" description="Phosphoribosyltransferase" evidence="1">
    <location>
        <begin position="13"/>
        <end position="163"/>
    </location>
</feature>
<organism evidence="2 3">
    <name type="scientific">Prauserella oleivorans</name>
    <dbReference type="NCBI Taxonomy" id="1478153"/>
    <lineage>
        <taxon>Bacteria</taxon>
        <taxon>Bacillati</taxon>
        <taxon>Actinomycetota</taxon>
        <taxon>Actinomycetes</taxon>
        <taxon>Pseudonocardiales</taxon>
        <taxon>Pseudonocardiaceae</taxon>
        <taxon>Prauserella</taxon>
    </lineage>
</organism>